<dbReference type="EMBL" id="FQUP01000001">
    <property type="protein sequence ID" value="SHE85180.1"/>
    <property type="molecule type" value="Genomic_DNA"/>
</dbReference>
<keyword evidence="3" id="KW-0238">DNA-binding</keyword>
<evidence type="ECO:0000256" key="1">
    <source>
        <dbReference type="ARBA" id="ARBA00022491"/>
    </source>
</evidence>
<organism evidence="6 7">
    <name type="scientific">Kaistia soli DSM 19436</name>
    <dbReference type="NCBI Taxonomy" id="1122133"/>
    <lineage>
        <taxon>Bacteria</taxon>
        <taxon>Pseudomonadati</taxon>
        <taxon>Pseudomonadota</taxon>
        <taxon>Alphaproteobacteria</taxon>
        <taxon>Hyphomicrobiales</taxon>
        <taxon>Kaistiaceae</taxon>
        <taxon>Kaistia</taxon>
    </lineage>
</organism>
<dbReference type="PANTHER" id="PTHR30146">
    <property type="entry name" value="LACI-RELATED TRANSCRIPTIONAL REPRESSOR"/>
    <property type="match status" value="1"/>
</dbReference>
<dbReference type="SUPFAM" id="SSF53822">
    <property type="entry name" value="Periplasmic binding protein-like I"/>
    <property type="match status" value="1"/>
</dbReference>
<gene>
    <name evidence="6" type="ORF">SAMN02745157_1080</name>
</gene>
<reference evidence="6 7" key="1">
    <citation type="submission" date="2016-11" db="EMBL/GenBank/DDBJ databases">
        <authorList>
            <person name="Jaros S."/>
            <person name="Januszkiewicz K."/>
            <person name="Wedrychowicz H."/>
        </authorList>
    </citation>
    <scope>NUCLEOTIDE SEQUENCE [LARGE SCALE GENOMIC DNA]</scope>
    <source>
        <strain evidence="6 7">DSM 19436</strain>
    </source>
</reference>
<evidence type="ECO:0000256" key="4">
    <source>
        <dbReference type="ARBA" id="ARBA00023163"/>
    </source>
</evidence>
<dbReference type="PROSITE" id="PS50932">
    <property type="entry name" value="HTH_LACI_2"/>
    <property type="match status" value="1"/>
</dbReference>
<dbReference type="InterPro" id="IPR046335">
    <property type="entry name" value="LacI/GalR-like_sensor"/>
</dbReference>
<dbReference type="Pfam" id="PF00356">
    <property type="entry name" value="LacI"/>
    <property type="match status" value="1"/>
</dbReference>
<evidence type="ECO:0000313" key="7">
    <source>
        <dbReference type="Proteomes" id="UP000184485"/>
    </source>
</evidence>
<dbReference type="Gene3D" id="3.40.50.2300">
    <property type="match status" value="2"/>
</dbReference>
<keyword evidence="1" id="KW-0678">Repressor</keyword>
<keyword evidence="4" id="KW-0804">Transcription</keyword>
<evidence type="ECO:0000256" key="3">
    <source>
        <dbReference type="ARBA" id="ARBA00023125"/>
    </source>
</evidence>
<keyword evidence="2" id="KW-0805">Transcription regulation</keyword>
<proteinExistence type="predicted"/>
<dbReference type="RefSeq" id="WP_073051696.1">
    <property type="nucleotide sequence ID" value="NZ_FQUP01000001.1"/>
</dbReference>
<dbReference type="GO" id="GO:0003700">
    <property type="term" value="F:DNA-binding transcription factor activity"/>
    <property type="evidence" value="ECO:0007669"/>
    <property type="project" value="TreeGrafter"/>
</dbReference>
<dbReference type="AlphaFoldDB" id="A0A1M4WVD9"/>
<dbReference type="SMART" id="SM00354">
    <property type="entry name" value="HTH_LACI"/>
    <property type="match status" value="1"/>
</dbReference>
<evidence type="ECO:0000256" key="2">
    <source>
        <dbReference type="ARBA" id="ARBA00023015"/>
    </source>
</evidence>
<dbReference type="InterPro" id="IPR010982">
    <property type="entry name" value="Lambda_DNA-bd_dom_sf"/>
</dbReference>
<sequence length="349" mass="37717">MATIKDVAVKAGVAISTVSAVINRSAPVSEDVIARVEAAISAIGYLPHGAAKALRSGNSRLIGVILPDITNPFFSMVARVIETVCMKAGYMTFVYNTDEDPQHEMHILRMMRMQRVAGMILISTRSDAEHGRRLMAEINVPTVLFSSAVPVTPYDAITLDERKASRLAIDYLAGLGHRRIGVVSGRPLVSTHEERLESCLEALAAHGIPPQPDLIVAANFDQQQAFEATRALLALPDPPTAIFAFSNLMLIGVMRALVTSGRSCPRDISLVGVGDFDWPEIMNPQVTVVSMPAAQMAEFTIATLLAEIAGKRPPTGKRTLFPPELIVRASCASAELMPSQKRRQPARAE</sequence>
<dbReference type="GO" id="GO:0000976">
    <property type="term" value="F:transcription cis-regulatory region binding"/>
    <property type="evidence" value="ECO:0007669"/>
    <property type="project" value="TreeGrafter"/>
</dbReference>
<evidence type="ECO:0000259" key="5">
    <source>
        <dbReference type="PROSITE" id="PS50932"/>
    </source>
</evidence>
<dbReference type="InterPro" id="IPR028082">
    <property type="entry name" value="Peripla_BP_I"/>
</dbReference>
<accession>A0A1M4WVD9</accession>
<keyword evidence="7" id="KW-1185">Reference proteome</keyword>
<dbReference type="Proteomes" id="UP000184485">
    <property type="component" value="Unassembled WGS sequence"/>
</dbReference>
<name>A0A1M4WVD9_9HYPH</name>
<dbReference type="OrthoDB" id="7170131at2"/>
<dbReference type="PANTHER" id="PTHR30146:SF148">
    <property type="entry name" value="HTH-TYPE TRANSCRIPTIONAL REPRESSOR PURR-RELATED"/>
    <property type="match status" value="1"/>
</dbReference>
<dbReference type="SUPFAM" id="SSF47413">
    <property type="entry name" value="lambda repressor-like DNA-binding domains"/>
    <property type="match status" value="1"/>
</dbReference>
<dbReference type="Pfam" id="PF13377">
    <property type="entry name" value="Peripla_BP_3"/>
    <property type="match status" value="1"/>
</dbReference>
<feature type="domain" description="HTH lacI-type" evidence="5">
    <location>
        <begin position="2"/>
        <end position="56"/>
    </location>
</feature>
<dbReference type="CDD" id="cd06267">
    <property type="entry name" value="PBP1_LacI_sugar_binding-like"/>
    <property type="match status" value="1"/>
</dbReference>
<evidence type="ECO:0000313" key="6">
    <source>
        <dbReference type="EMBL" id="SHE85180.1"/>
    </source>
</evidence>
<dbReference type="CDD" id="cd01392">
    <property type="entry name" value="HTH_LacI"/>
    <property type="match status" value="1"/>
</dbReference>
<protein>
    <submittedName>
        <fullName evidence="6">Transcriptional regulator, LacI family</fullName>
    </submittedName>
</protein>
<dbReference type="InterPro" id="IPR000843">
    <property type="entry name" value="HTH_LacI"/>
</dbReference>
<dbReference type="STRING" id="1122133.SAMN02745157_1080"/>
<dbReference type="Gene3D" id="1.10.260.40">
    <property type="entry name" value="lambda repressor-like DNA-binding domains"/>
    <property type="match status" value="1"/>
</dbReference>